<reference evidence="1 2" key="1">
    <citation type="submission" date="2020-05" db="EMBL/GenBank/DDBJ databases">
        <authorList>
            <person name="Petersen J."/>
            <person name="Sayavedra L."/>
        </authorList>
    </citation>
    <scope>NUCLEOTIDE SEQUENCE [LARGE SCALE GENOMIC DNA]</scope>
    <source>
        <strain evidence="1">B azoricus SOX ET2 1586I</strain>
    </source>
</reference>
<proteinExistence type="predicted"/>
<keyword evidence="2" id="KW-1185">Reference proteome</keyword>
<sequence length="38" mass="4600">MNSSLIKEKVKKVNNKNKEKVSNKKYPYKALFKRVFRN</sequence>
<comment type="caution">
    <text evidence="1">The sequence shown here is derived from an EMBL/GenBank/DDBJ whole genome shotgun (WGS) entry which is preliminary data.</text>
</comment>
<evidence type="ECO:0000313" key="2">
    <source>
        <dbReference type="Proteomes" id="UP000626656"/>
    </source>
</evidence>
<accession>A0ABM8M8E1</accession>
<dbReference type="Proteomes" id="UP000626656">
    <property type="component" value="Unassembled WGS sequence"/>
</dbReference>
<protein>
    <submittedName>
        <fullName evidence="1">Uncharacterized protein</fullName>
    </submittedName>
</protein>
<gene>
    <name evidence="1" type="ORF">AZO1586I_820</name>
</gene>
<dbReference type="EMBL" id="CAHJWF010000206">
    <property type="protein sequence ID" value="CAB5501501.1"/>
    <property type="molecule type" value="Genomic_DNA"/>
</dbReference>
<name>A0ABM8M8E1_9GAMM</name>
<evidence type="ECO:0000313" key="1">
    <source>
        <dbReference type="EMBL" id="CAB5501501.1"/>
    </source>
</evidence>
<organism evidence="1 2">
    <name type="scientific">Bathymodiolus thermophilus thioautotrophic gill symbiont</name>
    <dbReference type="NCBI Taxonomy" id="2360"/>
    <lineage>
        <taxon>Bacteria</taxon>
        <taxon>Pseudomonadati</taxon>
        <taxon>Pseudomonadota</taxon>
        <taxon>Gammaproteobacteria</taxon>
        <taxon>sulfur-oxidizing symbionts</taxon>
    </lineage>
</organism>